<keyword evidence="1" id="KW-0472">Membrane</keyword>
<feature type="non-terminal residue" evidence="2">
    <location>
        <position position="105"/>
    </location>
</feature>
<keyword evidence="3" id="KW-1185">Reference proteome</keyword>
<name>A0ABX4NBC7_9LEPT</name>
<comment type="caution">
    <text evidence="2">The sequence shown here is derived from an EMBL/GenBank/DDBJ whole genome shotgun (WGS) entry which is preliminary data.</text>
</comment>
<dbReference type="RefSeq" id="WP_207765480.1">
    <property type="nucleotide sequence ID" value="NZ_NPDP01000008.1"/>
</dbReference>
<organism evidence="2 3">
    <name type="scientific">Leptospira kmetyi</name>
    <dbReference type="NCBI Taxonomy" id="408139"/>
    <lineage>
        <taxon>Bacteria</taxon>
        <taxon>Pseudomonadati</taxon>
        <taxon>Spirochaetota</taxon>
        <taxon>Spirochaetia</taxon>
        <taxon>Leptospirales</taxon>
        <taxon>Leptospiraceae</taxon>
        <taxon>Leptospira</taxon>
    </lineage>
</organism>
<evidence type="ECO:0000256" key="1">
    <source>
        <dbReference type="SAM" id="Phobius"/>
    </source>
</evidence>
<sequence>MPRIKESKEFRSRSVASFSKKSERARLSSYGYEFWIGIHPQTISIFGAKLNFLHRVFLVFLFGLIFHITLSRRFFSEGEWNRKSLNVRVRIFWKTKLRIAIGILW</sequence>
<accession>A0ABX4NBC7</accession>
<feature type="transmembrane region" description="Helical" evidence="1">
    <location>
        <begin position="56"/>
        <end position="75"/>
    </location>
</feature>
<dbReference type="Proteomes" id="UP000231919">
    <property type="component" value="Unassembled WGS sequence"/>
</dbReference>
<reference evidence="2 3" key="1">
    <citation type="submission" date="2017-07" db="EMBL/GenBank/DDBJ databases">
        <title>Leptospira spp. isolated from tropical soils.</title>
        <authorList>
            <person name="Thibeaux R."/>
            <person name="Iraola G."/>
            <person name="Ferres I."/>
            <person name="Bierque E."/>
            <person name="Girault D."/>
            <person name="Soupe-Gilbert M.-E."/>
            <person name="Picardeau M."/>
            <person name="Goarant C."/>
        </authorList>
    </citation>
    <scope>NUCLEOTIDE SEQUENCE [LARGE SCALE GENOMIC DNA]</scope>
    <source>
        <strain evidence="2 3">JW2-C-B1</strain>
    </source>
</reference>
<evidence type="ECO:0000313" key="3">
    <source>
        <dbReference type="Proteomes" id="UP000231919"/>
    </source>
</evidence>
<dbReference type="EMBL" id="NPDP01000008">
    <property type="protein sequence ID" value="PJZ30648.1"/>
    <property type="molecule type" value="Genomic_DNA"/>
</dbReference>
<gene>
    <name evidence="2" type="ORF">CH378_05875</name>
</gene>
<keyword evidence="1" id="KW-0812">Transmembrane</keyword>
<protein>
    <submittedName>
        <fullName evidence="2">Uncharacterized protein</fullName>
    </submittedName>
</protein>
<evidence type="ECO:0000313" key="2">
    <source>
        <dbReference type="EMBL" id="PJZ30648.1"/>
    </source>
</evidence>
<proteinExistence type="predicted"/>
<keyword evidence="1" id="KW-1133">Transmembrane helix</keyword>